<protein>
    <submittedName>
        <fullName evidence="3">Diadenosine tetraphosphate (Ap4A) hydrolase</fullName>
    </submittedName>
</protein>
<evidence type="ECO:0000256" key="1">
    <source>
        <dbReference type="PROSITE-ProRule" id="PRU00464"/>
    </source>
</evidence>
<evidence type="ECO:0000313" key="3">
    <source>
        <dbReference type="EMBL" id="SDG26289.1"/>
    </source>
</evidence>
<dbReference type="GO" id="GO:0016787">
    <property type="term" value="F:hydrolase activity"/>
    <property type="evidence" value="ECO:0007669"/>
    <property type="project" value="UniProtKB-KW"/>
</dbReference>
<keyword evidence="3" id="KW-0378">Hydrolase</keyword>
<dbReference type="InterPro" id="IPR001310">
    <property type="entry name" value="Histidine_triad_HIT"/>
</dbReference>
<dbReference type="AlphaFoldDB" id="A0A8G2BKL8"/>
<dbReference type="Proteomes" id="UP000198615">
    <property type="component" value="Unassembled WGS sequence"/>
</dbReference>
<dbReference type="GO" id="GO:0009117">
    <property type="term" value="P:nucleotide metabolic process"/>
    <property type="evidence" value="ECO:0007669"/>
    <property type="project" value="TreeGrafter"/>
</dbReference>
<feature type="domain" description="HIT" evidence="2">
    <location>
        <begin position="5"/>
        <end position="108"/>
    </location>
</feature>
<dbReference type="Pfam" id="PF01230">
    <property type="entry name" value="HIT"/>
    <property type="match status" value="1"/>
</dbReference>
<comment type="caution">
    <text evidence="1">Lacks conserved residue(s) required for the propagation of feature annotation.</text>
</comment>
<evidence type="ECO:0000259" key="2">
    <source>
        <dbReference type="PROSITE" id="PS51084"/>
    </source>
</evidence>
<sequence>MTDCLFCDVVRNGAEAANRIAEFEHSVAVVHFQQAFRGRCILVLKPHYVDVLEVPGDVHAALNDDLRRLGRAVRAAFRPDRINYSNFGNVEPHVHWQLIPRYRDDGYWGGPPPMPETKLPLLADATYREIAEKIRSKL</sequence>
<evidence type="ECO:0000313" key="4">
    <source>
        <dbReference type="Proteomes" id="UP000198615"/>
    </source>
</evidence>
<dbReference type="PANTHER" id="PTHR46648:SF1">
    <property type="entry name" value="ADENOSINE 5'-MONOPHOSPHORAMIDASE HNT1"/>
    <property type="match status" value="1"/>
</dbReference>
<dbReference type="RefSeq" id="WP_093152844.1">
    <property type="nucleotide sequence ID" value="NZ_FNBW01000013.1"/>
</dbReference>
<keyword evidence="4" id="KW-1185">Reference proteome</keyword>
<gene>
    <name evidence="3" type="ORF">SAMN05660686_03822</name>
</gene>
<dbReference type="Gene3D" id="3.30.428.10">
    <property type="entry name" value="HIT-like"/>
    <property type="match status" value="1"/>
</dbReference>
<organism evidence="3 4">
    <name type="scientific">Thalassobaculum litoreum DSM 18839</name>
    <dbReference type="NCBI Taxonomy" id="1123362"/>
    <lineage>
        <taxon>Bacteria</taxon>
        <taxon>Pseudomonadati</taxon>
        <taxon>Pseudomonadota</taxon>
        <taxon>Alphaproteobacteria</taxon>
        <taxon>Rhodospirillales</taxon>
        <taxon>Thalassobaculaceae</taxon>
        <taxon>Thalassobaculum</taxon>
    </lineage>
</organism>
<dbReference type="InterPro" id="IPR036265">
    <property type="entry name" value="HIT-like_sf"/>
</dbReference>
<name>A0A8G2BKL8_9PROT</name>
<dbReference type="InterPro" id="IPR011146">
    <property type="entry name" value="HIT-like"/>
</dbReference>
<comment type="caution">
    <text evidence="3">The sequence shown here is derived from an EMBL/GenBank/DDBJ whole genome shotgun (WGS) entry which is preliminary data.</text>
</comment>
<dbReference type="PROSITE" id="PS51084">
    <property type="entry name" value="HIT_2"/>
    <property type="match status" value="1"/>
</dbReference>
<dbReference type="SUPFAM" id="SSF54197">
    <property type="entry name" value="HIT-like"/>
    <property type="match status" value="1"/>
</dbReference>
<dbReference type="OrthoDB" id="9799145at2"/>
<reference evidence="3 4" key="1">
    <citation type="submission" date="2016-10" db="EMBL/GenBank/DDBJ databases">
        <authorList>
            <person name="Varghese N."/>
            <person name="Submissions S."/>
        </authorList>
    </citation>
    <scope>NUCLEOTIDE SEQUENCE [LARGE SCALE GENOMIC DNA]</scope>
    <source>
        <strain evidence="3 4">DSM 18839</strain>
    </source>
</reference>
<dbReference type="PANTHER" id="PTHR46648">
    <property type="entry name" value="HIT FAMILY PROTEIN 1"/>
    <property type="match status" value="1"/>
</dbReference>
<dbReference type="EMBL" id="FNBW01000013">
    <property type="protein sequence ID" value="SDG26289.1"/>
    <property type="molecule type" value="Genomic_DNA"/>
</dbReference>
<proteinExistence type="predicted"/>
<accession>A0A8G2BKL8</accession>